<dbReference type="InParanoid" id="A0A2T3A9G4"/>
<accession>A0A2T3A9G4</accession>
<dbReference type="EMBL" id="KZ678432">
    <property type="protein sequence ID" value="PSR87203.1"/>
    <property type="molecule type" value="Genomic_DNA"/>
</dbReference>
<dbReference type="AlphaFoldDB" id="A0A2T3A9G4"/>
<organism evidence="1 2">
    <name type="scientific">Coniella lustricola</name>
    <dbReference type="NCBI Taxonomy" id="2025994"/>
    <lineage>
        <taxon>Eukaryota</taxon>
        <taxon>Fungi</taxon>
        <taxon>Dikarya</taxon>
        <taxon>Ascomycota</taxon>
        <taxon>Pezizomycotina</taxon>
        <taxon>Sordariomycetes</taxon>
        <taxon>Sordariomycetidae</taxon>
        <taxon>Diaporthales</taxon>
        <taxon>Schizoparmaceae</taxon>
        <taxon>Coniella</taxon>
    </lineage>
</organism>
<keyword evidence="2" id="KW-1185">Reference proteome</keyword>
<gene>
    <name evidence="1" type="ORF">BD289DRAFT_243319</name>
</gene>
<reference evidence="1 2" key="1">
    <citation type="journal article" date="2018" name="Mycol. Prog.">
        <title>Coniella lustricola, a new species from submerged detritus.</title>
        <authorList>
            <person name="Raudabaugh D.B."/>
            <person name="Iturriaga T."/>
            <person name="Carver A."/>
            <person name="Mondo S."/>
            <person name="Pangilinan J."/>
            <person name="Lipzen A."/>
            <person name="He G."/>
            <person name="Amirebrahimi M."/>
            <person name="Grigoriev I.V."/>
            <person name="Miller A.N."/>
        </authorList>
    </citation>
    <scope>NUCLEOTIDE SEQUENCE [LARGE SCALE GENOMIC DNA]</scope>
    <source>
        <strain evidence="1 2">B22-T-1</strain>
    </source>
</reference>
<dbReference type="Proteomes" id="UP000241462">
    <property type="component" value="Unassembled WGS sequence"/>
</dbReference>
<protein>
    <submittedName>
        <fullName evidence="1">Uncharacterized protein</fullName>
    </submittedName>
</protein>
<name>A0A2T3A9G4_9PEZI</name>
<evidence type="ECO:0000313" key="2">
    <source>
        <dbReference type="Proteomes" id="UP000241462"/>
    </source>
</evidence>
<proteinExistence type="predicted"/>
<evidence type="ECO:0000313" key="1">
    <source>
        <dbReference type="EMBL" id="PSR87203.1"/>
    </source>
</evidence>
<sequence length="198" mass="22058">MGSRDHNPRHTSMSIYKHIHTNMVQGFLTPCWRCHTPFCARFLTAALFQPRMAGCPGNFAFSSEIGILSTYSMSMTRFVSLLLSYRPVLASLFRARFRSRFSTSKVDNSEHHACDVPGICSGIMTGPFKRGPHPALAEASRESVRKVHITKRAGTLPAALHLLINACRLSSFDDNHDQKSTTSTCMDKSRGKVYAMTT</sequence>